<dbReference type="AlphaFoldDB" id="A0AAU9TE10"/>
<evidence type="ECO:0000313" key="3">
    <source>
        <dbReference type="Proteomes" id="UP001153954"/>
    </source>
</evidence>
<keyword evidence="3" id="KW-1185">Reference proteome</keyword>
<name>A0AAU9TE10_EUPED</name>
<protein>
    <submittedName>
        <fullName evidence="2">Uncharacterized protein</fullName>
    </submittedName>
</protein>
<reference evidence="2" key="1">
    <citation type="submission" date="2022-03" db="EMBL/GenBank/DDBJ databases">
        <authorList>
            <person name="Tunstrom K."/>
        </authorList>
    </citation>
    <scope>NUCLEOTIDE SEQUENCE</scope>
</reference>
<evidence type="ECO:0000256" key="1">
    <source>
        <dbReference type="SAM" id="MobiDB-lite"/>
    </source>
</evidence>
<accession>A0AAU9TE10</accession>
<sequence length="123" mass="13987">MGSVKQIQIKPNCVTSRFDYQANKKHESTSSEPQHAFIKRQRISTIKENEETIQNENYVITLPSCSLDKYESDELCTPSIAGSMVDYNSTSYKLSSQSKPTSDANSQEELEKRCKSNSTEYFV</sequence>
<comment type="caution">
    <text evidence="2">The sequence shown here is derived from an EMBL/GenBank/DDBJ whole genome shotgun (WGS) entry which is preliminary data.</text>
</comment>
<evidence type="ECO:0000313" key="2">
    <source>
        <dbReference type="EMBL" id="CAH2083619.1"/>
    </source>
</evidence>
<feature type="compositionally biased region" description="Polar residues" evidence="1">
    <location>
        <begin position="92"/>
        <end position="107"/>
    </location>
</feature>
<dbReference type="EMBL" id="CAKOGL010000001">
    <property type="protein sequence ID" value="CAH2083619.1"/>
    <property type="molecule type" value="Genomic_DNA"/>
</dbReference>
<dbReference type="Proteomes" id="UP001153954">
    <property type="component" value="Unassembled WGS sequence"/>
</dbReference>
<proteinExistence type="predicted"/>
<feature type="region of interest" description="Disordered" evidence="1">
    <location>
        <begin position="92"/>
        <end position="123"/>
    </location>
</feature>
<gene>
    <name evidence="2" type="ORF">EEDITHA_LOCUS268</name>
</gene>
<organism evidence="2 3">
    <name type="scientific">Euphydryas editha</name>
    <name type="common">Edith's checkerspot</name>
    <dbReference type="NCBI Taxonomy" id="104508"/>
    <lineage>
        <taxon>Eukaryota</taxon>
        <taxon>Metazoa</taxon>
        <taxon>Ecdysozoa</taxon>
        <taxon>Arthropoda</taxon>
        <taxon>Hexapoda</taxon>
        <taxon>Insecta</taxon>
        <taxon>Pterygota</taxon>
        <taxon>Neoptera</taxon>
        <taxon>Endopterygota</taxon>
        <taxon>Lepidoptera</taxon>
        <taxon>Glossata</taxon>
        <taxon>Ditrysia</taxon>
        <taxon>Papilionoidea</taxon>
        <taxon>Nymphalidae</taxon>
        <taxon>Nymphalinae</taxon>
        <taxon>Euphydryas</taxon>
    </lineage>
</organism>